<dbReference type="Proteomes" id="UP000440066">
    <property type="component" value="Unassembled WGS sequence"/>
</dbReference>
<dbReference type="PROSITE" id="PS01129">
    <property type="entry name" value="PSI_RLU"/>
    <property type="match status" value="1"/>
</dbReference>
<dbReference type="PANTHER" id="PTHR21600:SF35">
    <property type="entry name" value="PSEUDOURIDINE SYNTHASE"/>
    <property type="match status" value="1"/>
</dbReference>
<evidence type="ECO:0000313" key="8">
    <source>
        <dbReference type="EMBL" id="MRJ47567.1"/>
    </source>
</evidence>
<evidence type="ECO:0000256" key="2">
    <source>
        <dbReference type="ARBA" id="ARBA00010876"/>
    </source>
</evidence>
<dbReference type="GO" id="GO:0000455">
    <property type="term" value="P:enzyme-directed rRNA pseudouridine synthesis"/>
    <property type="evidence" value="ECO:0007669"/>
    <property type="project" value="TreeGrafter"/>
</dbReference>
<evidence type="ECO:0000313" key="6">
    <source>
        <dbReference type="EMBL" id="MRI81818.1"/>
    </source>
</evidence>
<dbReference type="Pfam" id="PF00849">
    <property type="entry name" value="PseudoU_synth_2"/>
    <property type="match status" value="1"/>
</dbReference>
<organism evidence="7 9">
    <name type="scientific">Fundicoccus ignavus</name>
    <dbReference type="NCBI Taxonomy" id="2664442"/>
    <lineage>
        <taxon>Bacteria</taxon>
        <taxon>Bacillati</taxon>
        <taxon>Bacillota</taxon>
        <taxon>Bacilli</taxon>
        <taxon>Lactobacillales</taxon>
        <taxon>Aerococcaceae</taxon>
        <taxon>Fundicoccus</taxon>
    </lineage>
</organism>
<dbReference type="CDD" id="cd02869">
    <property type="entry name" value="PseudoU_synth_RluA_like"/>
    <property type="match status" value="1"/>
</dbReference>
<evidence type="ECO:0000259" key="5">
    <source>
        <dbReference type="Pfam" id="PF00849"/>
    </source>
</evidence>
<protein>
    <recommendedName>
        <fullName evidence="4">Pseudouridine synthase</fullName>
        <ecNumber evidence="4">5.4.99.-</ecNumber>
    </recommendedName>
</protein>
<reference evidence="8 10" key="1">
    <citation type="submission" date="2019-11" db="EMBL/GenBank/DDBJ databases">
        <title>Characterisation of Fundicoccus ignavus gen. nov. sp. nov., a novel genus of the family Aerococcaceae from bulk tank milk.</title>
        <authorList>
            <person name="Siebert A."/>
            <person name="Huptas C."/>
            <person name="Wenning M."/>
            <person name="Scherer S."/>
            <person name="Doll E.V."/>
        </authorList>
    </citation>
    <scope>NUCLEOTIDE SEQUENCE [LARGE SCALE GENOMIC DNA]</scope>
    <source>
        <strain evidence="8 10">DSM 109652</strain>
    </source>
</reference>
<feature type="active site" evidence="3">
    <location>
        <position position="133"/>
    </location>
</feature>
<dbReference type="NCBIfam" id="TIGR00005">
    <property type="entry name" value="rluA_subfam"/>
    <property type="match status" value="1"/>
</dbReference>
<dbReference type="GO" id="GO:0009982">
    <property type="term" value="F:pseudouridine synthase activity"/>
    <property type="evidence" value="ECO:0007669"/>
    <property type="project" value="InterPro"/>
</dbReference>
<dbReference type="RefSeq" id="WP_153832638.1">
    <property type="nucleotide sequence ID" value="NZ_WJQR01000006.1"/>
</dbReference>
<dbReference type="Gene3D" id="3.30.2350.10">
    <property type="entry name" value="Pseudouridine synthase"/>
    <property type="match status" value="1"/>
</dbReference>
<comment type="similarity">
    <text evidence="2 4">Belongs to the pseudouridine synthase RluA family.</text>
</comment>
<dbReference type="InterPro" id="IPR006224">
    <property type="entry name" value="PsdUridine_synth_RluA-like_CS"/>
</dbReference>
<dbReference type="EMBL" id="WJQR01000006">
    <property type="protein sequence ID" value="MRI81818.1"/>
    <property type="molecule type" value="Genomic_DNA"/>
</dbReference>
<comment type="function">
    <text evidence="4">Responsible for synthesis of pseudouridine from uracil.</text>
</comment>
<gene>
    <name evidence="8" type="ORF">GF867_08315</name>
    <name evidence="7" type="ORF">GIY09_04520</name>
    <name evidence="6" type="ORF">GIY11_07280</name>
</gene>
<dbReference type="EC" id="5.4.99.-" evidence="4"/>
<evidence type="ECO:0000313" key="7">
    <source>
        <dbReference type="EMBL" id="MRI85138.1"/>
    </source>
</evidence>
<dbReference type="EMBL" id="WJQT01000011">
    <property type="protein sequence ID" value="MRJ47567.1"/>
    <property type="molecule type" value="Genomic_DNA"/>
</dbReference>
<name>A0A6I2GKQ2_9LACT</name>
<dbReference type="PANTHER" id="PTHR21600">
    <property type="entry name" value="MITOCHONDRIAL RNA PSEUDOURIDINE SYNTHASE"/>
    <property type="match status" value="1"/>
</dbReference>
<accession>A0A6I2GKQ2</accession>
<evidence type="ECO:0000313" key="11">
    <source>
        <dbReference type="Proteomes" id="UP000469870"/>
    </source>
</evidence>
<dbReference type="Proteomes" id="UP000430975">
    <property type="component" value="Unassembled WGS sequence"/>
</dbReference>
<dbReference type="GO" id="GO:0140098">
    <property type="term" value="F:catalytic activity, acting on RNA"/>
    <property type="evidence" value="ECO:0007669"/>
    <property type="project" value="UniProtKB-ARBA"/>
</dbReference>
<dbReference type="InterPro" id="IPR006145">
    <property type="entry name" value="PsdUridine_synth_RsuA/RluA"/>
</dbReference>
<feature type="domain" description="Pseudouridine synthase RsuA/RluA-like" evidence="5">
    <location>
        <begin position="85"/>
        <end position="237"/>
    </location>
</feature>
<dbReference type="InterPro" id="IPR006225">
    <property type="entry name" value="PsdUridine_synth_RluC/D"/>
</dbReference>
<evidence type="ECO:0000256" key="3">
    <source>
        <dbReference type="PIRSR" id="PIRSR606225-1"/>
    </source>
</evidence>
<dbReference type="InterPro" id="IPR050188">
    <property type="entry name" value="RluA_PseudoU_synthase"/>
</dbReference>
<sequence>MEFIWNYSADKPSTIKSFLKELDIPRSFISWVKFSGSIQLNGQEVTVRKDIKAGDAVSLVTANEQGYDTVIPAYDGIEVVYEDRDLLVVNKPVDVVSIPSIKNPSSSMANRIRGYYMEKQYADQVIHIVTRLDRDTSGLMLIAKHRLAHALLDRQIQARKIIKIYYAISSRADWLEHGLIDAPIARDEDSIITRRVHESGKQAMTEYWLEESLTNSSLLKLQLHTGRTHQIRVHMQHLDGALVGDDLYGGIMTEPLMRQALHCGELRFKQPFTGEELVIKQSLPSDMQEWINLNRA</sequence>
<evidence type="ECO:0000256" key="4">
    <source>
        <dbReference type="RuleBase" id="RU362028"/>
    </source>
</evidence>
<evidence type="ECO:0000256" key="1">
    <source>
        <dbReference type="ARBA" id="ARBA00000073"/>
    </source>
</evidence>
<comment type="caution">
    <text evidence="7">The sequence shown here is derived from an EMBL/GenBank/DDBJ whole genome shotgun (WGS) entry which is preliminary data.</text>
</comment>
<dbReference type="AlphaFoldDB" id="A0A6I2GKQ2"/>
<dbReference type="GO" id="GO:0003723">
    <property type="term" value="F:RNA binding"/>
    <property type="evidence" value="ECO:0007669"/>
    <property type="project" value="InterPro"/>
</dbReference>
<keyword evidence="9" id="KW-1185">Reference proteome</keyword>
<proteinExistence type="inferred from homology"/>
<dbReference type="SUPFAM" id="SSF55120">
    <property type="entry name" value="Pseudouridine synthase"/>
    <property type="match status" value="1"/>
</dbReference>
<comment type="catalytic activity">
    <reaction evidence="1 4">
        <text>a uridine in RNA = a pseudouridine in RNA</text>
        <dbReference type="Rhea" id="RHEA:48348"/>
        <dbReference type="Rhea" id="RHEA-COMP:12068"/>
        <dbReference type="Rhea" id="RHEA-COMP:12069"/>
        <dbReference type="ChEBI" id="CHEBI:65314"/>
        <dbReference type="ChEBI" id="CHEBI:65315"/>
    </reaction>
</comment>
<dbReference type="EMBL" id="WJQS01000003">
    <property type="protein sequence ID" value="MRI85138.1"/>
    <property type="molecule type" value="Genomic_DNA"/>
</dbReference>
<evidence type="ECO:0000313" key="9">
    <source>
        <dbReference type="Proteomes" id="UP000430975"/>
    </source>
</evidence>
<reference evidence="9 11" key="2">
    <citation type="submission" date="2019-11" db="EMBL/GenBank/DDBJ databases">
        <title>Characterisation of Fundicoccus ignavus gen. nov. sp. nov., a novel genus of the family Aerococcaceae isolated from bulk tank milk.</title>
        <authorList>
            <person name="Siebert A."/>
            <person name="Huptas C."/>
            <person name="Wenning M."/>
            <person name="Scherer S."/>
            <person name="Doll E.V."/>
        </authorList>
    </citation>
    <scope>NUCLEOTIDE SEQUENCE [LARGE SCALE GENOMIC DNA]</scope>
    <source>
        <strain evidence="6 11">DSM 109653</strain>
        <strain evidence="7 9">WS4759</strain>
    </source>
</reference>
<keyword evidence="4" id="KW-0413">Isomerase</keyword>
<dbReference type="InterPro" id="IPR020103">
    <property type="entry name" value="PsdUridine_synth_cat_dom_sf"/>
</dbReference>
<evidence type="ECO:0000313" key="10">
    <source>
        <dbReference type="Proteomes" id="UP000440066"/>
    </source>
</evidence>
<dbReference type="Proteomes" id="UP000469870">
    <property type="component" value="Unassembled WGS sequence"/>
</dbReference>